<accession>X0WVF3</accession>
<dbReference type="Gene3D" id="3.65.10.10">
    <property type="entry name" value="Enolpyruvate transferase domain"/>
    <property type="match status" value="1"/>
</dbReference>
<dbReference type="PANTHER" id="PTHR21090:SF5">
    <property type="entry name" value="PENTAFUNCTIONAL AROM POLYPEPTIDE"/>
    <property type="match status" value="1"/>
</dbReference>
<dbReference type="InterPro" id="IPR013792">
    <property type="entry name" value="RNA3'P_cycl/enolpyr_Trfase_a/b"/>
</dbReference>
<feature type="domain" description="Enolpyruvate transferase" evidence="2">
    <location>
        <begin position="7"/>
        <end position="120"/>
    </location>
</feature>
<dbReference type="Pfam" id="PF00275">
    <property type="entry name" value="EPSP_synthase"/>
    <property type="match status" value="1"/>
</dbReference>
<protein>
    <recommendedName>
        <fullName evidence="2">Enolpyruvate transferase domain-containing protein</fullName>
    </recommendedName>
</protein>
<comment type="caution">
    <text evidence="3">The sequence shown here is derived from an EMBL/GenBank/DDBJ whole genome shotgun (WGS) entry which is preliminary data.</text>
</comment>
<dbReference type="InterPro" id="IPR001986">
    <property type="entry name" value="Enolpyruvate_Tfrase_dom"/>
</dbReference>
<evidence type="ECO:0000256" key="1">
    <source>
        <dbReference type="ARBA" id="ARBA00022679"/>
    </source>
</evidence>
<dbReference type="SUPFAM" id="SSF55205">
    <property type="entry name" value="EPT/RTPC-like"/>
    <property type="match status" value="1"/>
</dbReference>
<evidence type="ECO:0000313" key="3">
    <source>
        <dbReference type="EMBL" id="GAG28433.1"/>
    </source>
</evidence>
<organism evidence="3">
    <name type="scientific">marine sediment metagenome</name>
    <dbReference type="NCBI Taxonomy" id="412755"/>
    <lineage>
        <taxon>unclassified sequences</taxon>
        <taxon>metagenomes</taxon>
        <taxon>ecological metagenomes</taxon>
    </lineage>
</organism>
<proteinExistence type="predicted"/>
<feature type="non-terminal residue" evidence="3">
    <location>
        <position position="124"/>
    </location>
</feature>
<dbReference type="GO" id="GO:0003866">
    <property type="term" value="F:3-phosphoshikimate 1-carboxyvinyltransferase activity"/>
    <property type="evidence" value="ECO:0007669"/>
    <property type="project" value="TreeGrafter"/>
</dbReference>
<name>X0WVF3_9ZZZZ</name>
<reference evidence="3" key="1">
    <citation type="journal article" date="2014" name="Front. Microbiol.">
        <title>High frequency of phylogenetically diverse reductive dehalogenase-homologous genes in deep subseafloor sedimentary metagenomes.</title>
        <authorList>
            <person name="Kawai M."/>
            <person name="Futagami T."/>
            <person name="Toyoda A."/>
            <person name="Takaki Y."/>
            <person name="Nishi S."/>
            <person name="Hori S."/>
            <person name="Arai W."/>
            <person name="Tsubouchi T."/>
            <person name="Morono Y."/>
            <person name="Uchiyama I."/>
            <person name="Ito T."/>
            <person name="Fujiyama A."/>
            <person name="Inagaki F."/>
            <person name="Takami H."/>
        </authorList>
    </citation>
    <scope>NUCLEOTIDE SEQUENCE</scope>
    <source>
        <strain evidence="3">Expedition CK06-06</strain>
    </source>
</reference>
<keyword evidence="1" id="KW-0808">Transferase</keyword>
<evidence type="ECO:0000259" key="2">
    <source>
        <dbReference type="Pfam" id="PF00275"/>
    </source>
</evidence>
<dbReference type="AlphaFoldDB" id="X0WVF3"/>
<dbReference type="EMBL" id="BARS01048867">
    <property type="protein sequence ID" value="GAG28433.1"/>
    <property type="molecule type" value="Genomic_DNA"/>
</dbReference>
<gene>
    <name evidence="3" type="ORF">S01H1_73158</name>
</gene>
<dbReference type="InterPro" id="IPR036968">
    <property type="entry name" value="Enolpyruvate_Tfrase_sf"/>
</dbReference>
<sequence>MNVLVGPSRNLKGTVKIPPNKSHSFRALIMAALADGASKIIAPAVSNDWMRGVEAFEMFGARITPRANEVWEVTGVAGELQTPDDVIDCGNSGIILRFFMGLASVCEGYSVLSGDHSIRHIRLA</sequence>
<dbReference type="PANTHER" id="PTHR21090">
    <property type="entry name" value="AROM/DEHYDROQUINATE SYNTHASE"/>
    <property type="match status" value="1"/>
</dbReference>
<dbReference type="GO" id="GO:0009423">
    <property type="term" value="P:chorismate biosynthetic process"/>
    <property type="evidence" value="ECO:0007669"/>
    <property type="project" value="TreeGrafter"/>
</dbReference>